<proteinExistence type="predicted"/>
<organism evidence="2 3">
    <name type="scientific">Steinernema glaseri</name>
    <dbReference type="NCBI Taxonomy" id="37863"/>
    <lineage>
        <taxon>Eukaryota</taxon>
        <taxon>Metazoa</taxon>
        <taxon>Ecdysozoa</taxon>
        <taxon>Nematoda</taxon>
        <taxon>Chromadorea</taxon>
        <taxon>Rhabditida</taxon>
        <taxon>Tylenchina</taxon>
        <taxon>Panagrolaimomorpha</taxon>
        <taxon>Strongyloidoidea</taxon>
        <taxon>Steinernematidae</taxon>
        <taxon>Steinernema</taxon>
    </lineage>
</organism>
<keyword evidence="1" id="KW-0812">Transmembrane</keyword>
<accession>A0A1I7YLU3</accession>
<name>A0A1I7YLU3_9BILA</name>
<keyword evidence="1" id="KW-0472">Membrane</keyword>
<keyword evidence="1" id="KW-1133">Transmembrane helix</keyword>
<evidence type="ECO:0000256" key="1">
    <source>
        <dbReference type="SAM" id="Phobius"/>
    </source>
</evidence>
<evidence type="ECO:0000313" key="3">
    <source>
        <dbReference type="WBParaSite" id="L893_g17652.t1"/>
    </source>
</evidence>
<keyword evidence="2" id="KW-1185">Reference proteome</keyword>
<sequence>MTPSPLWAWCLPIGICYVSSYCRTIVAEFALENVMFSYQTEEVDGTTLVNDITTRKSLSCYCGVSHIAEPSTHKEK</sequence>
<reference evidence="3" key="1">
    <citation type="submission" date="2016-11" db="UniProtKB">
        <authorList>
            <consortium name="WormBaseParasite"/>
        </authorList>
    </citation>
    <scope>IDENTIFICATION</scope>
</reference>
<evidence type="ECO:0000313" key="2">
    <source>
        <dbReference type="Proteomes" id="UP000095287"/>
    </source>
</evidence>
<feature type="transmembrane region" description="Helical" evidence="1">
    <location>
        <begin position="6"/>
        <end position="26"/>
    </location>
</feature>
<dbReference type="WBParaSite" id="L893_g17652.t1">
    <property type="protein sequence ID" value="L893_g17652.t1"/>
    <property type="gene ID" value="L893_g17652"/>
</dbReference>
<dbReference type="AlphaFoldDB" id="A0A1I7YLU3"/>
<protein>
    <submittedName>
        <fullName evidence="3">Secreted protein</fullName>
    </submittedName>
</protein>
<dbReference type="Proteomes" id="UP000095287">
    <property type="component" value="Unplaced"/>
</dbReference>